<gene>
    <name evidence="2" type="ORF">CSUI_003744</name>
</gene>
<dbReference type="RefSeq" id="XP_067924085.1">
    <property type="nucleotide sequence ID" value="XM_068063939.1"/>
</dbReference>
<feature type="chain" id="PRO_5013174740" evidence="1">
    <location>
        <begin position="28"/>
        <end position="190"/>
    </location>
</feature>
<dbReference type="Proteomes" id="UP000221165">
    <property type="component" value="Unassembled WGS sequence"/>
</dbReference>
<reference evidence="2 3" key="1">
    <citation type="journal article" date="2017" name="Int. J. Parasitol.">
        <title>The genome of the protozoan parasite Cystoisospora suis and a reverse vaccinology approach to identify vaccine candidates.</title>
        <authorList>
            <person name="Palmieri N."/>
            <person name="Shrestha A."/>
            <person name="Ruttkowski B."/>
            <person name="Beck T."/>
            <person name="Vogl C."/>
            <person name="Tomley F."/>
            <person name="Blake D.P."/>
            <person name="Joachim A."/>
        </authorList>
    </citation>
    <scope>NUCLEOTIDE SEQUENCE [LARGE SCALE GENOMIC DNA]</scope>
    <source>
        <strain evidence="2 3">Wien I</strain>
    </source>
</reference>
<protein>
    <submittedName>
        <fullName evidence="2">Sag-related sequence srs25</fullName>
    </submittedName>
</protein>
<proteinExistence type="predicted"/>
<organism evidence="2 3">
    <name type="scientific">Cystoisospora suis</name>
    <dbReference type="NCBI Taxonomy" id="483139"/>
    <lineage>
        <taxon>Eukaryota</taxon>
        <taxon>Sar</taxon>
        <taxon>Alveolata</taxon>
        <taxon>Apicomplexa</taxon>
        <taxon>Conoidasida</taxon>
        <taxon>Coccidia</taxon>
        <taxon>Eucoccidiorida</taxon>
        <taxon>Eimeriorina</taxon>
        <taxon>Sarcocystidae</taxon>
        <taxon>Cystoisospora</taxon>
    </lineage>
</organism>
<comment type="caution">
    <text evidence="2">The sequence shown here is derived from an EMBL/GenBank/DDBJ whole genome shotgun (WGS) entry which is preliminary data.</text>
</comment>
<dbReference type="EMBL" id="MIGC01001692">
    <property type="protein sequence ID" value="PHJ22408.1"/>
    <property type="molecule type" value="Genomic_DNA"/>
</dbReference>
<accession>A0A2C6L346</accession>
<evidence type="ECO:0000313" key="2">
    <source>
        <dbReference type="EMBL" id="PHJ22408.1"/>
    </source>
</evidence>
<dbReference type="VEuPathDB" id="ToxoDB:CSUI_003744"/>
<name>A0A2C6L346_9APIC</name>
<sequence>MAASRGVGLKLFATCFLGFLLVKFSDAQLGERTDRNKLVFGDCDKAYHRVVQTVRPGEKFEIFCQGAKTVAPSDPNVKCCKGPDGSCNDTNSTDYRTIFPDAPSDFQFWTGGDTLTAAGFLYIPDKVQGPNPVISFGWVGLPQYAYEGKPPVSNITLIVQANSATGILKNALLLMVGLPVVATFPALTSF</sequence>
<dbReference type="OrthoDB" id="329625at2759"/>
<keyword evidence="1" id="KW-0732">Signal</keyword>
<dbReference type="GeneID" id="94427150"/>
<feature type="signal peptide" evidence="1">
    <location>
        <begin position="1"/>
        <end position="27"/>
    </location>
</feature>
<dbReference type="AlphaFoldDB" id="A0A2C6L346"/>
<evidence type="ECO:0000256" key="1">
    <source>
        <dbReference type="SAM" id="SignalP"/>
    </source>
</evidence>
<keyword evidence="3" id="KW-1185">Reference proteome</keyword>
<evidence type="ECO:0000313" key="3">
    <source>
        <dbReference type="Proteomes" id="UP000221165"/>
    </source>
</evidence>